<dbReference type="GO" id="GO:0005524">
    <property type="term" value="F:ATP binding"/>
    <property type="evidence" value="ECO:0007669"/>
    <property type="project" value="UniProtKB-KW"/>
</dbReference>
<keyword evidence="5" id="KW-0694">RNA-binding</keyword>
<evidence type="ECO:0000256" key="7">
    <source>
        <dbReference type="SAM" id="Coils"/>
    </source>
</evidence>
<dbReference type="InterPro" id="IPR036063">
    <property type="entry name" value="Smr_dom_sf"/>
</dbReference>
<dbReference type="SUPFAM" id="SSF52540">
    <property type="entry name" value="P-loop containing nucleoside triphosphate hydrolases"/>
    <property type="match status" value="1"/>
</dbReference>
<dbReference type="PANTHER" id="PTHR48466">
    <property type="entry name" value="OS10G0509000 PROTEIN-RELATED"/>
    <property type="match status" value="1"/>
</dbReference>
<dbReference type="InterPro" id="IPR007696">
    <property type="entry name" value="DNA_mismatch_repair_MutS_core"/>
</dbReference>
<dbReference type="SUPFAM" id="SSF48334">
    <property type="entry name" value="DNA repair protein MutS, domain III"/>
    <property type="match status" value="1"/>
</dbReference>
<sequence length="831" mass="91475">MSDAELETNNPTRSGGHYFRTRADVRPFNNDLGGFDFAGPLLEFDKVQELLASHTKTVVGGERARALTPTRDLLEIATRQQETSEARLYLEQDGNLEFGPDEDFRELFQRALLGGLLRGEELFLVRELLRAARYDRTELGRHEEIPMLSSISEIIPELGDLERAISGAISPSGEVLDNASPVLHNLRQEARQAQNRLNEIMERNLRRLQRAEVVQEPLITQRNGRMVLLIKAEMRYRVPGIVHDVSDSGATVFVEPMPAIEVGNRWREARLAEGREVERVLRQLSGMVGMSGEDLLLTLDLMARLDLDIAKARYSAAIGAVAPWVADQEVAERSLKLVRARHPLLTGAVVPVSIDLDREQQVMLITGPNAGGKTVTLKTVGLLAMMAQAGLHVPAEEAHLPRFDGVYADIGDQQSIQQSLSTFSSHITNVKGIMSRATVHSLVLIDELGTSTDPEEGSALASAVLRYFQKIGSFVVGTTHHRGVARFVQDETGMVNASVDLDPSTLEPTYHVTLGLPGRSYALTIAARLGVPQEVIDDARSGISPVEQATEGLLQELQQERRVVEELREEAETARSEAVRMQRELDAQLADVELAKANLVEESRQELQGRISGILDRLARAERSLEASELRQDAESRANADARANLASRQEIEAHRTEVRDMQRQLESASWSPIEVERVPWQSILKEGDRVYVRGIAQPVEVISPPDNQDRVGVLLGTMRAKIPVYQLVRQAEGHPTAASRGVYLDRAPKKNSNTELDLRGLRVDEAISRVDEALNDAALDGAGSIRLIHGKGTGALRRAIREYLGGHPLVMSAEDGEGSGGDGVTVAELE</sequence>
<dbReference type="InterPro" id="IPR036187">
    <property type="entry name" value="DNA_mismatch_repair_MutS_sf"/>
</dbReference>
<evidence type="ECO:0000256" key="8">
    <source>
        <dbReference type="SAM" id="MobiDB-lite"/>
    </source>
</evidence>
<dbReference type="GO" id="GO:0045910">
    <property type="term" value="P:negative regulation of DNA recombination"/>
    <property type="evidence" value="ECO:0007669"/>
    <property type="project" value="InterPro"/>
</dbReference>
<dbReference type="GO" id="GO:0004519">
    <property type="term" value="F:endonuclease activity"/>
    <property type="evidence" value="ECO:0007669"/>
    <property type="project" value="InterPro"/>
</dbReference>
<evidence type="ECO:0000256" key="6">
    <source>
        <dbReference type="ARBA" id="ARBA00023125"/>
    </source>
</evidence>
<dbReference type="Gene3D" id="3.40.50.300">
    <property type="entry name" value="P-loop containing nucleotide triphosphate hydrolases"/>
    <property type="match status" value="1"/>
</dbReference>
<dbReference type="HAMAP" id="MF_00092">
    <property type="entry name" value="MutS2"/>
    <property type="match status" value="1"/>
</dbReference>
<dbReference type="InterPro" id="IPR027417">
    <property type="entry name" value="P-loop_NTPase"/>
</dbReference>
<dbReference type="GO" id="GO:0019843">
    <property type="term" value="F:rRNA binding"/>
    <property type="evidence" value="ECO:0007669"/>
    <property type="project" value="UniProtKB-KW"/>
</dbReference>
<evidence type="ECO:0000256" key="5">
    <source>
        <dbReference type="ARBA" id="ARBA00022884"/>
    </source>
</evidence>
<dbReference type="Pfam" id="PF00488">
    <property type="entry name" value="MutS_V"/>
    <property type="match status" value="1"/>
</dbReference>
<keyword evidence="3" id="KW-0378">Hydrolase</keyword>
<accession>A0A160VBL2</accession>
<feature type="coiled-coil region" evidence="7">
    <location>
        <begin position="547"/>
        <end position="665"/>
    </location>
</feature>
<dbReference type="EMBL" id="FAXA01000449">
    <property type="protein sequence ID" value="CUV03632.1"/>
    <property type="molecule type" value="Genomic_DNA"/>
</dbReference>
<reference evidence="10" key="1">
    <citation type="submission" date="2015-10" db="EMBL/GenBank/DDBJ databases">
        <authorList>
            <person name="Gilbert D.G."/>
        </authorList>
    </citation>
    <scope>NUCLEOTIDE SEQUENCE</scope>
</reference>
<dbReference type="InterPro" id="IPR000432">
    <property type="entry name" value="DNA_mismatch_repair_MutS_C"/>
</dbReference>
<evidence type="ECO:0000259" key="9">
    <source>
        <dbReference type="PROSITE" id="PS50828"/>
    </source>
</evidence>
<feature type="coiled-coil region" evidence="7">
    <location>
        <begin position="183"/>
        <end position="211"/>
    </location>
</feature>
<dbReference type="GO" id="GO:0140664">
    <property type="term" value="F:ATP-dependent DNA damage sensor activity"/>
    <property type="evidence" value="ECO:0007669"/>
    <property type="project" value="InterPro"/>
</dbReference>
<feature type="region of interest" description="Disordered" evidence="8">
    <location>
        <begin position="812"/>
        <end position="831"/>
    </location>
</feature>
<keyword evidence="4" id="KW-0067">ATP-binding</keyword>
<dbReference type="InterPro" id="IPR045076">
    <property type="entry name" value="MutS"/>
</dbReference>
<evidence type="ECO:0000313" key="10">
    <source>
        <dbReference type="EMBL" id="CUV03632.1"/>
    </source>
</evidence>
<dbReference type="PANTHER" id="PTHR48466:SF2">
    <property type="entry name" value="OS10G0509000 PROTEIN"/>
    <property type="match status" value="1"/>
</dbReference>
<dbReference type="Gene3D" id="3.30.1370.110">
    <property type="match status" value="1"/>
</dbReference>
<dbReference type="AlphaFoldDB" id="A0A160VBL2"/>
<proteinExistence type="inferred from homology"/>
<keyword evidence="6" id="KW-0238">DNA-binding</keyword>
<protein>
    <submittedName>
        <fullName evidence="10">Recombination inhibitory protein MutS2</fullName>
    </submittedName>
</protein>
<evidence type="ECO:0000256" key="1">
    <source>
        <dbReference type="ARBA" id="ARBA00022730"/>
    </source>
</evidence>
<keyword evidence="1" id="KW-0699">rRNA-binding</keyword>
<gene>
    <name evidence="10" type="ORF">MGWOODY_Clf984</name>
</gene>
<organism evidence="10">
    <name type="scientific">hydrothermal vent metagenome</name>
    <dbReference type="NCBI Taxonomy" id="652676"/>
    <lineage>
        <taxon>unclassified sequences</taxon>
        <taxon>metagenomes</taxon>
        <taxon>ecological metagenomes</taxon>
    </lineage>
</organism>
<keyword evidence="2" id="KW-0547">Nucleotide-binding</keyword>
<dbReference type="SMART" id="SM00463">
    <property type="entry name" value="SMR"/>
    <property type="match status" value="1"/>
</dbReference>
<dbReference type="PIRSF" id="PIRSF005814">
    <property type="entry name" value="MutS_YshD"/>
    <property type="match status" value="1"/>
</dbReference>
<dbReference type="GO" id="GO:0016887">
    <property type="term" value="F:ATP hydrolysis activity"/>
    <property type="evidence" value="ECO:0007669"/>
    <property type="project" value="InterPro"/>
</dbReference>
<dbReference type="SUPFAM" id="SSF160443">
    <property type="entry name" value="SMR domain-like"/>
    <property type="match status" value="1"/>
</dbReference>
<evidence type="ECO:0000256" key="3">
    <source>
        <dbReference type="ARBA" id="ARBA00022801"/>
    </source>
</evidence>
<dbReference type="InterPro" id="IPR005747">
    <property type="entry name" value="MutS2"/>
</dbReference>
<feature type="domain" description="Smr" evidence="9">
    <location>
        <begin position="757"/>
        <end position="831"/>
    </location>
</feature>
<evidence type="ECO:0000256" key="4">
    <source>
        <dbReference type="ARBA" id="ARBA00022840"/>
    </source>
</evidence>
<dbReference type="InterPro" id="IPR002625">
    <property type="entry name" value="Smr_dom"/>
</dbReference>
<name>A0A160VBL2_9ZZZZ</name>
<keyword evidence="7" id="KW-0175">Coiled coil</keyword>
<evidence type="ECO:0000256" key="2">
    <source>
        <dbReference type="ARBA" id="ARBA00022741"/>
    </source>
</evidence>
<dbReference type="Pfam" id="PF01713">
    <property type="entry name" value="Smr"/>
    <property type="match status" value="1"/>
</dbReference>
<dbReference type="GO" id="GO:0006298">
    <property type="term" value="P:mismatch repair"/>
    <property type="evidence" value="ECO:0007669"/>
    <property type="project" value="InterPro"/>
</dbReference>
<dbReference type="PROSITE" id="PS50828">
    <property type="entry name" value="SMR"/>
    <property type="match status" value="1"/>
</dbReference>
<dbReference type="NCBIfam" id="TIGR01069">
    <property type="entry name" value="mutS2"/>
    <property type="match status" value="1"/>
</dbReference>
<dbReference type="SMART" id="SM00533">
    <property type="entry name" value="MUTSd"/>
    <property type="match status" value="1"/>
</dbReference>
<dbReference type="FunFam" id="3.40.50.300:FF:000830">
    <property type="entry name" value="Endonuclease MutS2"/>
    <property type="match status" value="1"/>
</dbReference>
<dbReference type="SMART" id="SM00534">
    <property type="entry name" value="MUTSac"/>
    <property type="match status" value="1"/>
</dbReference>
<dbReference type="GO" id="GO:0030983">
    <property type="term" value="F:mismatched DNA binding"/>
    <property type="evidence" value="ECO:0007669"/>
    <property type="project" value="InterPro"/>
</dbReference>